<accession>A0AAD5KAP7</accession>
<gene>
    <name evidence="1" type="ORF">BDA99DRAFT_537048</name>
</gene>
<reference evidence="1" key="1">
    <citation type="journal article" date="2022" name="IScience">
        <title>Evolution of zygomycete secretomes and the origins of terrestrial fungal ecologies.</title>
        <authorList>
            <person name="Chang Y."/>
            <person name="Wang Y."/>
            <person name="Mondo S."/>
            <person name="Ahrendt S."/>
            <person name="Andreopoulos W."/>
            <person name="Barry K."/>
            <person name="Beard J."/>
            <person name="Benny G.L."/>
            <person name="Blankenship S."/>
            <person name="Bonito G."/>
            <person name="Cuomo C."/>
            <person name="Desiro A."/>
            <person name="Gervers K.A."/>
            <person name="Hundley H."/>
            <person name="Kuo A."/>
            <person name="LaButti K."/>
            <person name="Lang B.F."/>
            <person name="Lipzen A."/>
            <person name="O'Donnell K."/>
            <person name="Pangilinan J."/>
            <person name="Reynolds N."/>
            <person name="Sandor L."/>
            <person name="Smith M.E."/>
            <person name="Tsang A."/>
            <person name="Grigoriev I.V."/>
            <person name="Stajich J.E."/>
            <person name="Spatafora J.W."/>
        </authorList>
    </citation>
    <scope>NUCLEOTIDE SEQUENCE</scope>
    <source>
        <strain evidence="1">RSA 2281</strain>
    </source>
</reference>
<name>A0AAD5KAP7_9FUNG</name>
<dbReference type="EMBL" id="JAIXMP010000012">
    <property type="protein sequence ID" value="KAI9264336.1"/>
    <property type="molecule type" value="Genomic_DNA"/>
</dbReference>
<keyword evidence="2" id="KW-1185">Reference proteome</keyword>
<proteinExistence type="predicted"/>
<dbReference type="Proteomes" id="UP001209540">
    <property type="component" value="Unassembled WGS sequence"/>
</dbReference>
<organism evidence="1 2">
    <name type="scientific">Phascolomyces articulosus</name>
    <dbReference type="NCBI Taxonomy" id="60185"/>
    <lineage>
        <taxon>Eukaryota</taxon>
        <taxon>Fungi</taxon>
        <taxon>Fungi incertae sedis</taxon>
        <taxon>Mucoromycota</taxon>
        <taxon>Mucoromycotina</taxon>
        <taxon>Mucoromycetes</taxon>
        <taxon>Mucorales</taxon>
        <taxon>Lichtheimiaceae</taxon>
        <taxon>Phascolomyces</taxon>
    </lineage>
</organism>
<reference evidence="1" key="2">
    <citation type="submission" date="2023-02" db="EMBL/GenBank/DDBJ databases">
        <authorList>
            <consortium name="DOE Joint Genome Institute"/>
            <person name="Mondo S.J."/>
            <person name="Chang Y."/>
            <person name="Wang Y."/>
            <person name="Ahrendt S."/>
            <person name="Andreopoulos W."/>
            <person name="Barry K."/>
            <person name="Beard J."/>
            <person name="Benny G.L."/>
            <person name="Blankenship S."/>
            <person name="Bonito G."/>
            <person name="Cuomo C."/>
            <person name="Desiro A."/>
            <person name="Gervers K.A."/>
            <person name="Hundley H."/>
            <person name="Kuo A."/>
            <person name="LaButti K."/>
            <person name="Lang B.F."/>
            <person name="Lipzen A."/>
            <person name="O'Donnell K."/>
            <person name="Pangilinan J."/>
            <person name="Reynolds N."/>
            <person name="Sandor L."/>
            <person name="Smith M.W."/>
            <person name="Tsang A."/>
            <person name="Grigoriev I.V."/>
            <person name="Stajich J.E."/>
            <person name="Spatafora J.W."/>
        </authorList>
    </citation>
    <scope>NUCLEOTIDE SEQUENCE</scope>
    <source>
        <strain evidence="1">RSA 2281</strain>
    </source>
</reference>
<protein>
    <submittedName>
        <fullName evidence="1">Uncharacterized protein</fullName>
    </submittedName>
</protein>
<evidence type="ECO:0000313" key="1">
    <source>
        <dbReference type="EMBL" id="KAI9264336.1"/>
    </source>
</evidence>
<evidence type="ECO:0000313" key="2">
    <source>
        <dbReference type="Proteomes" id="UP001209540"/>
    </source>
</evidence>
<dbReference type="AlphaFoldDB" id="A0AAD5KAP7"/>
<sequence>MNTEATLANTRLCKKCNCPRAIEMFAGNMRGYRTCIICRNRESDVDKPVPEEYSFKNINGNTVFIFLVYNLSGSRVSSKKKIQICVPEVNKSRWIVLLNSRLGNSVAQYINIAALECKSTPLLEYHEGEGSSVAAKVLKRSIADLYATPEVLLKQMQGIKGDLKRRYIDMDKLRDHPMNTLYKLPPGLYYFIQKDSVYYQLQDEVKDRVLYSRQINNQDSDIESFFDEHAAKLVECVLVSPQAWMMVRQVEAYVSNNPQADDYALNNEQNVFNCTHGSYYRQELFQRNMEGGGHSVQGFGVLVTSLLVGDDSNNINNKTFDVIVPVDQVLYFQSTRYLRDYTKNAAPKQRSYISKRFLRNNFETSHCLSIDTHPSRANKIYKDRASLESLVIGMRISTRVGYIVVILVPTYA</sequence>
<comment type="caution">
    <text evidence="1">The sequence shown here is derived from an EMBL/GenBank/DDBJ whole genome shotgun (WGS) entry which is preliminary data.</text>
</comment>